<organism evidence="2 3">
    <name type="scientific">Actinomyces johnsonii F0542</name>
    <dbReference type="NCBI Taxonomy" id="1321818"/>
    <lineage>
        <taxon>Bacteria</taxon>
        <taxon>Bacillati</taxon>
        <taxon>Actinomycetota</taxon>
        <taxon>Actinomycetes</taxon>
        <taxon>Actinomycetales</taxon>
        <taxon>Actinomycetaceae</taxon>
        <taxon>Actinomyces</taxon>
    </lineage>
</organism>
<feature type="chain" id="PRO_5039175552" description="Secreted protein" evidence="1">
    <location>
        <begin position="26"/>
        <end position="69"/>
    </location>
</feature>
<proteinExistence type="predicted"/>
<gene>
    <name evidence="2" type="ORF">HMPREF1979_00327</name>
</gene>
<feature type="signal peptide" evidence="1">
    <location>
        <begin position="1"/>
        <end position="25"/>
    </location>
</feature>
<name>U1QVX3_9ACTO</name>
<evidence type="ECO:0000313" key="3">
    <source>
        <dbReference type="Proteomes" id="UP000016536"/>
    </source>
</evidence>
<keyword evidence="3" id="KW-1185">Reference proteome</keyword>
<evidence type="ECO:0008006" key="4">
    <source>
        <dbReference type="Google" id="ProtNLM"/>
    </source>
</evidence>
<keyword evidence="1" id="KW-0732">Signal</keyword>
<dbReference type="Proteomes" id="UP000016536">
    <property type="component" value="Unassembled WGS sequence"/>
</dbReference>
<dbReference type="AlphaFoldDB" id="U1QVX3"/>
<dbReference type="HOGENOM" id="CLU_2766596_0_0_11"/>
<comment type="caution">
    <text evidence="2">The sequence shown here is derived from an EMBL/GenBank/DDBJ whole genome shotgun (WGS) entry which is preliminary data.</text>
</comment>
<accession>U1QVX3</accession>
<reference evidence="2 3" key="1">
    <citation type="submission" date="2013-08" db="EMBL/GenBank/DDBJ databases">
        <authorList>
            <person name="Weinstock G."/>
            <person name="Sodergren E."/>
            <person name="Wylie T."/>
            <person name="Fulton L."/>
            <person name="Fulton R."/>
            <person name="Fronick C."/>
            <person name="O'Laughlin M."/>
            <person name="Godfrey J."/>
            <person name="Miner T."/>
            <person name="Herter B."/>
            <person name="Appelbaum E."/>
            <person name="Cordes M."/>
            <person name="Lek S."/>
            <person name="Wollam A."/>
            <person name="Pepin K.H."/>
            <person name="Palsikar V.B."/>
            <person name="Mitreva M."/>
            <person name="Wilson R.K."/>
        </authorList>
    </citation>
    <scope>NUCLEOTIDE SEQUENCE [LARGE SCALE GENOMIC DNA]</scope>
    <source>
        <strain evidence="2 3">F0542</strain>
    </source>
</reference>
<evidence type="ECO:0000313" key="2">
    <source>
        <dbReference type="EMBL" id="ERH25664.1"/>
    </source>
</evidence>
<evidence type="ECO:0000256" key="1">
    <source>
        <dbReference type="SAM" id="SignalP"/>
    </source>
</evidence>
<dbReference type="EMBL" id="AWSE01000014">
    <property type="protein sequence ID" value="ERH25664.1"/>
    <property type="molecule type" value="Genomic_DNA"/>
</dbReference>
<sequence>MAITRWRGYSCILVLRFQSTFASFASSVTAMKPILLSRSRRSSCRWLHPSKRRGDAIPFNPILVTSTFR</sequence>
<protein>
    <recommendedName>
        <fullName evidence="4">Secreted protein</fullName>
    </recommendedName>
</protein>